<feature type="region of interest" description="Disordered" evidence="1">
    <location>
        <begin position="545"/>
        <end position="565"/>
    </location>
</feature>
<keyword evidence="5" id="KW-1185">Reference proteome</keyword>
<evidence type="ECO:0000313" key="4">
    <source>
        <dbReference type="EMBL" id="CAE8683524.1"/>
    </source>
</evidence>
<feature type="region of interest" description="Disordered" evidence="1">
    <location>
        <begin position="433"/>
        <end position="505"/>
    </location>
</feature>
<dbReference type="Proteomes" id="UP000654075">
    <property type="component" value="Unassembled WGS sequence"/>
</dbReference>
<proteinExistence type="predicted"/>
<accession>A0A813HYY8</accession>
<feature type="compositionally biased region" description="Basic and acidic residues" evidence="1">
    <location>
        <begin position="433"/>
        <end position="444"/>
    </location>
</feature>
<dbReference type="EMBL" id="CAJNNV010033341">
    <property type="protein sequence ID" value="CAE8643357.1"/>
    <property type="molecule type" value="Genomic_DNA"/>
</dbReference>
<evidence type="ECO:0000256" key="2">
    <source>
        <dbReference type="SAM" id="Phobius"/>
    </source>
</evidence>
<keyword evidence="2" id="KW-0472">Membrane</keyword>
<evidence type="ECO:0000313" key="3">
    <source>
        <dbReference type="EMBL" id="CAE8643357.1"/>
    </source>
</evidence>
<dbReference type="EMBL" id="CAJNNW010026201">
    <property type="protein sequence ID" value="CAE8683524.1"/>
    <property type="molecule type" value="Genomic_DNA"/>
</dbReference>
<gene>
    <name evidence="3" type="ORF">PGLA1383_LOCUS57703</name>
    <name evidence="4" type="ORF">PGLA2088_LOCUS23494</name>
</gene>
<name>A0A813HYY8_POLGL</name>
<feature type="compositionally biased region" description="Basic and acidic residues" evidence="1">
    <location>
        <begin position="642"/>
        <end position="653"/>
    </location>
</feature>
<feature type="transmembrane region" description="Helical" evidence="2">
    <location>
        <begin position="18"/>
        <end position="36"/>
    </location>
</feature>
<feature type="compositionally biased region" description="Low complexity" evidence="1">
    <location>
        <begin position="629"/>
        <end position="641"/>
    </location>
</feature>
<feature type="compositionally biased region" description="Low complexity" evidence="1">
    <location>
        <begin position="485"/>
        <end position="496"/>
    </location>
</feature>
<sequence>MWARRLGVPHLWPSRVKVFFLGILTSVFNFSVFQYLHNANVAYLNFGSPSSPNIVCKLPREECSTRPDPVQCTLDLESAKFWRGLNLTSPCPQLPASVQSQTCRSPWLPLTAISGDLGSLHTVNSGFHPFRLWSILFLALTSLLSISILIHDLALLEESLRPNILSIPNMKYATPCLWDCLTCVQCRRRMRKVWSRNRGLWTVLVFLTSFFQAIAFMAVIYPFALLACVVRPVKMSRIMVFLSSVLCMLWSIVFVFFTAFVDTQPYAVIWGVYEPPMESSCMCYCEFPLSSSVVWRVVVLGVGVCWHSSNLLLRALKGLRRAQWANMFSVLYSVPIEAFPIIWARPQEAGGGPVQWRMGGEAVQSEPAFDPFCLMDEQPESAWTRPIIAPVSCKDEERQAVWEPYLGTLEMEIGCCGFPRPVGGAWEKEVADRLAKEEEGHGVDSPRIIPPATPLRAPDVDFGESSGQSIPLRKGSGSSLCSTQRGGSRSPRAGGAKAKKKRPPQLKEELIEVCPPFLRCDEEGEEGDICDNGVHLGWNSPLAWPTGSRPPSSSSRPMSTTHSYGRRLSDSQEFFHFAGGRHSAPSSAAPSAATSPSVALQGAPTLFGKRSSSWSGADVPIDFSPLIIASSFDDQSDQDSASEMRQHEGPEDG</sequence>
<feature type="transmembrane region" description="Helical" evidence="2">
    <location>
        <begin position="238"/>
        <end position="261"/>
    </location>
</feature>
<keyword evidence="2" id="KW-0812">Transmembrane</keyword>
<keyword evidence="2" id="KW-1133">Transmembrane helix</keyword>
<comment type="caution">
    <text evidence="3">The sequence shown here is derived from an EMBL/GenBank/DDBJ whole genome shotgun (WGS) entry which is preliminary data.</text>
</comment>
<feature type="transmembrane region" description="Helical" evidence="2">
    <location>
        <begin position="130"/>
        <end position="150"/>
    </location>
</feature>
<evidence type="ECO:0000313" key="5">
    <source>
        <dbReference type="Proteomes" id="UP000654075"/>
    </source>
</evidence>
<protein>
    <submittedName>
        <fullName evidence="3">Uncharacterized protein</fullName>
    </submittedName>
</protein>
<feature type="compositionally biased region" description="Low complexity" evidence="1">
    <location>
        <begin position="545"/>
        <end position="563"/>
    </location>
</feature>
<dbReference type="AlphaFoldDB" id="A0A813HYY8"/>
<feature type="region of interest" description="Disordered" evidence="1">
    <location>
        <begin position="629"/>
        <end position="653"/>
    </location>
</feature>
<dbReference type="Proteomes" id="UP000626109">
    <property type="component" value="Unassembled WGS sequence"/>
</dbReference>
<reference evidence="3" key="1">
    <citation type="submission" date="2021-02" db="EMBL/GenBank/DDBJ databases">
        <authorList>
            <person name="Dougan E. K."/>
            <person name="Rhodes N."/>
            <person name="Thang M."/>
            <person name="Chan C."/>
        </authorList>
    </citation>
    <scope>NUCLEOTIDE SEQUENCE</scope>
</reference>
<evidence type="ECO:0000256" key="1">
    <source>
        <dbReference type="SAM" id="MobiDB-lite"/>
    </source>
</evidence>
<dbReference type="OrthoDB" id="431530at2759"/>
<organism evidence="3 5">
    <name type="scientific">Polarella glacialis</name>
    <name type="common">Dinoflagellate</name>
    <dbReference type="NCBI Taxonomy" id="89957"/>
    <lineage>
        <taxon>Eukaryota</taxon>
        <taxon>Sar</taxon>
        <taxon>Alveolata</taxon>
        <taxon>Dinophyceae</taxon>
        <taxon>Suessiales</taxon>
        <taxon>Suessiaceae</taxon>
        <taxon>Polarella</taxon>
    </lineage>
</organism>
<feature type="transmembrane region" description="Helical" evidence="2">
    <location>
        <begin position="200"/>
        <end position="226"/>
    </location>
</feature>